<dbReference type="Pfam" id="PF00361">
    <property type="entry name" value="Proton_antipo_M"/>
    <property type="match status" value="1"/>
</dbReference>
<evidence type="ECO:0000256" key="3">
    <source>
        <dbReference type="ARBA" id="ARBA00022989"/>
    </source>
</evidence>
<feature type="transmembrane region" description="Helical" evidence="6">
    <location>
        <begin position="45"/>
        <end position="62"/>
    </location>
</feature>
<keyword evidence="3 6" id="KW-1133">Transmembrane helix</keyword>
<organism evidence="8 9">
    <name type="scientific">Streptosporangium algeriense</name>
    <dbReference type="NCBI Taxonomy" id="1682748"/>
    <lineage>
        <taxon>Bacteria</taxon>
        <taxon>Bacillati</taxon>
        <taxon>Actinomycetota</taxon>
        <taxon>Actinomycetes</taxon>
        <taxon>Streptosporangiales</taxon>
        <taxon>Streptosporangiaceae</taxon>
        <taxon>Streptosporangium</taxon>
    </lineage>
</organism>
<dbReference type="InterPro" id="IPR001750">
    <property type="entry name" value="ND/Mrp_TM"/>
</dbReference>
<dbReference type="Proteomes" id="UP001597024">
    <property type="component" value="Unassembled WGS sequence"/>
</dbReference>
<feature type="domain" description="Major facilitator superfamily (MFS) profile" evidence="7">
    <location>
        <begin position="88"/>
        <end position="294"/>
    </location>
</feature>
<feature type="transmembrane region" description="Helical" evidence="6">
    <location>
        <begin position="187"/>
        <end position="206"/>
    </location>
</feature>
<evidence type="ECO:0000256" key="4">
    <source>
        <dbReference type="ARBA" id="ARBA00023136"/>
    </source>
</evidence>
<gene>
    <name evidence="8" type="ORF">ACFQ08_30415</name>
</gene>
<dbReference type="InterPro" id="IPR003918">
    <property type="entry name" value="NADH_UbQ_OxRdtase"/>
</dbReference>
<dbReference type="PANTHER" id="PTHR43507">
    <property type="entry name" value="NADH-UBIQUINONE OXIDOREDUCTASE CHAIN 4"/>
    <property type="match status" value="1"/>
</dbReference>
<dbReference type="PRINTS" id="PR01437">
    <property type="entry name" value="NUOXDRDTASE4"/>
</dbReference>
<evidence type="ECO:0000256" key="1">
    <source>
        <dbReference type="ARBA" id="ARBA00004651"/>
    </source>
</evidence>
<proteinExistence type="predicted"/>
<dbReference type="Gene3D" id="1.20.1250.20">
    <property type="entry name" value="MFS general substrate transporter like domains"/>
    <property type="match status" value="1"/>
</dbReference>
<feature type="non-terminal residue" evidence="8">
    <location>
        <position position="1"/>
    </location>
</feature>
<protein>
    <submittedName>
        <fullName evidence="8">Proton-conducting transporter membrane subunit</fullName>
    </submittedName>
</protein>
<evidence type="ECO:0000256" key="2">
    <source>
        <dbReference type="ARBA" id="ARBA00022692"/>
    </source>
</evidence>
<dbReference type="PROSITE" id="PS50850">
    <property type="entry name" value="MFS"/>
    <property type="match status" value="1"/>
</dbReference>
<feature type="transmembrane region" description="Helical" evidence="6">
    <location>
        <begin position="127"/>
        <end position="155"/>
    </location>
</feature>
<feature type="transmembrane region" description="Helical" evidence="6">
    <location>
        <begin position="161"/>
        <end position="180"/>
    </location>
</feature>
<evidence type="ECO:0000256" key="6">
    <source>
        <dbReference type="SAM" id="Phobius"/>
    </source>
</evidence>
<evidence type="ECO:0000256" key="5">
    <source>
        <dbReference type="RuleBase" id="RU000320"/>
    </source>
</evidence>
<dbReference type="SUPFAM" id="SSF103473">
    <property type="entry name" value="MFS general substrate transporter"/>
    <property type="match status" value="1"/>
</dbReference>
<feature type="transmembrane region" description="Helical" evidence="6">
    <location>
        <begin position="97"/>
        <end position="115"/>
    </location>
</feature>
<dbReference type="InterPro" id="IPR020846">
    <property type="entry name" value="MFS_dom"/>
</dbReference>
<evidence type="ECO:0000313" key="8">
    <source>
        <dbReference type="EMBL" id="MFD0888872.1"/>
    </source>
</evidence>
<comment type="caution">
    <text evidence="8">The sequence shown here is derived from an EMBL/GenBank/DDBJ whole genome shotgun (WGS) entry which is preliminary data.</text>
</comment>
<feature type="transmembrane region" description="Helical" evidence="6">
    <location>
        <begin position="254"/>
        <end position="272"/>
    </location>
</feature>
<dbReference type="EMBL" id="JBHTHX010001537">
    <property type="protein sequence ID" value="MFD0888872.1"/>
    <property type="molecule type" value="Genomic_DNA"/>
</dbReference>
<evidence type="ECO:0000313" key="9">
    <source>
        <dbReference type="Proteomes" id="UP001597024"/>
    </source>
</evidence>
<dbReference type="PANTHER" id="PTHR43507:SF1">
    <property type="entry name" value="NADH-UBIQUINONE OXIDOREDUCTASE CHAIN 4"/>
    <property type="match status" value="1"/>
</dbReference>
<accession>A0ABW3E0E2</accession>
<name>A0ABW3E0E2_9ACTN</name>
<keyword evidence="2 5" id="KW-0812">Transmembrane</keyword>
<reference evidence="9" key="1">
    <citation type="journal article" date="2019" name="Int. J. Syst. Evol. Microbiol.">
        <title>The Global Catalogue of Microorganisms (GCM) 10K type strain sequencing project: providing services to taxonomists for standard genome sequencing and annotation.</title>
        <authorList>
            <consortium name="The Broad Institute Genomics Platform"/>
            <consortium name="The Broad Institute Genome Sequencing Center for Infectious Disease"/>
            <person name="Wu L."/>
            <person name="Ma J."/>
        </authorList>
    </citation>
    <scope>NUCLEOTIDE SEQUENCE [LARGE SCALE GENOMIC DNA]</scope>
    <source>
        <strain evidence="9">CCUG 62974</strain>
    </source>
</reference>
<evidence type="ECO:0000259" key="7">
    <source>
        <dbReference type="PROSITE" id="PS50850"/>
    </source>
</evidence>
<comment type="subcellular location">
    <subcellularLocation>
        <location evidence="1">Cell membrane</location>
        <topology evidence="1">Multi-pass membrane protein</topology>
    </subcellularLocation>
    <subcellularLocation>
        <location evidence="5">Membrane</location>
        <topology evidence="5">Multi-pass membrane protein</topology>
    </subcellularLocation>
</comment>
<keyword evidence="4 6" id="KW-0472">Membrane</keyword>
<sequence>IAASAADLLLTVVMWHGYPGGIGYEARARWIPALGAGYHVGVDGLSLPLIAMTALLFLSCAVCSARRATRARPYAALFLALQTVCTGLFAALDLLLFFVFFDLSIAGMYFVIAGWGHGDRHRSALRFFLYTFLGSLALLLGSIGVGGLVGAVLTAPVNRLLGVRWALFLDLVGTILMMVVPAVFPRAWAVGVAAFAGGMGGTLWTVNSRTLAQMIVPDRLLGRYSAASRLLSWGTLPIGAGLAGLLAELAGVRAAFAGFAVLAVLPIVPFLLTVTEGELSVARRESEIDHVIPG</sequence>
<keyword evidence="9" id="KW-1185">Reference proteome</keyword>
<feature type="transmembrane region" description="Helical" evidence="6">
    <location>
        <begin position="226"/>
        <end position="247"/>
    </location>
</feature>
<dbReference type="InterPro" id="IPR036259">
    <property type="entry name" value="MFS_trans_sf"/>
</dbReference>